<name>A0AAI9XAY9_PENTH</name>
<dbReference type="AlphaFoldDB" id="A0AAI9XAY9"/>
<proteinExistence type="predicted"/>
<reference evidence="1" key="2">
    <citation type="journal article" date="2016" name="Fungal Biol.">
        <title>Ochratoxin A production by Penicillium thymicola.</title>
        <authorList>
            <person name="Nguyen H.D.T."/>
            <person name="McMullin D.R."/>
            <person name="Ponomareva E."/>
            <person name="Riley R."/>
            <person name="Pomraning K.R."/>
            <person name="Baker S.E."/>
            <person name="Seifert K.A."/>
        </authorList>
    </citation>
    <scope>NUCLEOTIDE SEQUENCE</scope>
    <source>
        <strain evidence="1">DAOM 180753</strain>
    </source>
</reference>
<evidence type="ECO:0000313" key="2">
    <source>
        <dbReference type="Proteomes" id="UP001227192"/>
    </source>
</evidence>
<keyword evidence="2" id="KW-1185">Reference proteome</keyword>
<accession>A0AAI9XAY9</accession>
<reference evidence="1" key="1">
    <citation type="submission" date="2015-06" db="EMBL/GenBank/DDBJ databases">
        <authorList>
            <person name="Nguyen H."/>
        </authorList>
    </citation>
    <scope>NUCLEOTIDE SEQUENCE</scope>
    <source>
        <strain evidence="1">DAOM 180753</strain>
    </source>
</reference>
<dbReference type="Proteomes" id="UP001227192">
    <property type="component" value="Unassembled WGS sequence"/>
</dbReference>
<sequence length="79" mass="9036">MMAVPMCLGVRCPLVSSLWGSLFGTVCSYSIEWIGYLLGLWRSQMPPAPARHPETRPTRPRGVFFFFFLFMAFKRGVCE</sequence>
<comment type="caution">
    <text evidence="1">The sequence shown here is derived from an EMBL/GenBank/DDBJ whole genome shotgun (WGS) entry which is preliminary data.</text>
</comment>
<evidence type="ECO:0000313" key="1">
    <source>
        <dbReference type="EMBL" id="KAJ9489989.1"/>
    </source>
</evidence>
<organism evidence="1 2">
    <name type="scientific">Penicillium thymicola</name>
    <dbReference type="NCBI Taxonomy" id="293382"/>
    <lineage>
        <taxon>Eukaryota</taxon>
        <taxon>Fungi</taxon>
        <taxon>Dikarya</taxon>
        <taxon>Ascomycota</taxon>
        <taxon>Pezizomycotina</taxon>
        <taxon>Eurotiomycetes</taxon>
        <taxon>Eurotiomycetidae</taxon>
        <taxon>Eurotiales</taxon>
        <taxon>Aspergillaceae</taxon>
        <taxon>Penicillium</taxon>
    </lineage>
</organism>
<dbReference type="EMBL" id="LACB01000069">
    <property type="protein sequence ID" value="KAJ9489989.1"/>
    <property type="molecule type" value="Genomic_DNA"/>
</dbReference>
<protein>
    <submittedName>
        <fullName evidence="1">Uncharacterized protein</fullName>
    </submittedName>
</protein>
<gene>
    <name evidence="1" type="ORF">VN97_g3278</name>
</gene>